<dbReference type="GO" id="GO:0051536">
    <property type="term" value="F:iron-sulfur cluster binding"/>
    <property type="evidence" value="ECO:0007669"/>
    <property type="project" value="UniProtKB-KW"/>
</dbReference>
<dbReference type="SUPFAM" id="SSF53732">
    <property type="entry name" value="Aconitase iron-sulfur domain"/>
    <property type="match status" value="1"/>
</dbReference>
<dbReference type="OrthoDB" id="419183at2759"/>
<dbReference type="GO" id="GO:0046872">
    <property type="term" value="F:metal ion binding"/>
    <property type="evidence" value="ECO:0007669"/>
    <property type="project" value="UniProtKB-KW"/>
</dbReference>
<evidence type="ECO:0000313" key="7">
    <source>
        <dbReference type="EMBL" id="ORY23830.1"/>
    </source>
</evidence>
<keyword evidence="2" id="KW-0408">Iron</keyword>
<dbReference type="EMBL" id="MCOG01000229">
    <property type="protein sequence ID" value="ORY23830.1"/>
    <property type="molecule type" value="Genomic_DNA"/>
</dbReference>
<evidence type="ECO:0000256" key="4">
    <source>
        <dbReference type="ARBA" id="ARBA00023239"/>
    </source>
</evidence>
<feature type="domain" description="Aconitase/3-isopropylmalate dehydratase large subunit alpha/beta/alpha" evidence="6">
    <location>
        <begin position="128"/>
        <end position="219"/>
    </location>
</feature>
<dbReference type="PANTHER" id="PTHR43822:SF2">
    <property type="entry name" value="HOMOACONITASE, MITOCHONDRIAL"/>
    <property type="match status" value="1"/>
</dbReference>
<gene>
    <name evidence="7" type="ORF">LY90DRAFT_706724</name>
</gene>
<evidence type="ECO:0000256" key="3">
    <source>
        <dbReference type="ARBA" id="ARBA00023014"/>
    </source>
</evidence>
<dbReference type="Proteomes" id="UP000193920">
    <property type="component" value="Unassembled WGS sequence"/>
</dbReference>
<keyword evidence="1" id="KW-0479">Metal-binding</keyword>
<keyword evidence="4" id="KW-0456">Lyase</keyword>
<name>A0A1Y2ANF8_9FUNG</name>
<dbReference type="Pfam" id="PF00330">
    <property type="entry name" value="Aconitase"/>
    <property type="match status" value="2"/>
</dbReference>
<feature type="domain" description="Aconitase/3-isopropylmalate dehydratase large subunit alpha/beta/alpha" evidence="6">
    <location>
        <begin position="50"/>
        <end position="124"/>
    </location>
</feature>
<feature type="signal peptide" evidence="5">
    <location>
        <begin position="1"/>
        <end position="35"/>
    </location>
</feature>
<dbReference type="InterPro" id="IPR001030">
    <property type="entry name" value="Acoase/IPM_deHydtase_lsu_aba"/>
</dbReference>
<keyword evidence="5" id="KW-0732">Signal</keyword>
<evidence type="ECO:0000256" key="1">
    <source>
        <dbReference type="ARBA" id="ARBA00022723"/>
    </source>
</evidence>
<accession>A0A1Y2ANF8</accession>
<keyword evidence="8" id="KW-1185">Reference proteome</keyword>
<evidence type="ECO:0000313" key="8">
    <source>
        <dbReference type="Proteomes" id="UP000193920"/>
    </source>
</evidence>
<dbReference type="AlphaFoldDB" id="A0A1Y2ANF8"/>
<organism evidence="7 8">
    <name type="scientific">Neocallimastix californiae</name>
    <dbReference type="NCBI Taxonomy" id="1754190"/>
    <lineage>
        <taxon>Eukaryota</taxon>
        <taxon>Fungi</taxon>
        <taxon>Fungi incertae sedis</taxon>
        <taxon>Chytridiomycota</taxon>
        <taxon>Chytridiomycota incertae sedis</taxon>
        <taxon>Neocallimastigomycetes</taxon>
        <taxon>Neocallimastigales</taxon>
        <taxon>Neocallimastigaceae</taxon>
        <taxon>Neocallimastix</taxon>
    </lineage>
</organism>
<evidence type="ECO:0000256" key="2">
    <source>
        <dbReference type="ARBA" id="ARBA00023004"/>
    </source>
</evidence>
<proteinExistence type="predicted"/>
<protein>
    <submittedName>
        <fullName evidence="7">Aconitase iron-sulfur domain-containing protein</fullName>
    </submittedName>
</protein>
<feature type="chain" id="PRO_5012553499" evidence="5">
    <location>
        <begin position="36"/>
        <end position="289"/>
    </location>
</feature>
<dbReference type="SUPFAM" id="SSF52016">
    <property type="entry name" value="LeuD/IlvD-like"/>
    <property type="match status" value="1"/>
</dbReference>
<evidence type="ECO:0000256" key="5">
    <source>
        <dbReference type="SAM" id="SignalP"/>
    </source>
</evidence>
<dbReference type="InterPro" id="IPR015928">
    <property type="entry name" value="Aconitase/3IPM_dehydase_swvl"/>
</dbReference>
<comment type="caution">
    <text evidence="7">The sequence shown here is derived from an EMBL/GenBank/DDBJ whole genome shotgun (WGS) entry which is preliminary data.</text>
</comment>
<dbReference type="PANTHER" id="PTHR43822">
    <property type="entry name" value="HOMOACONITASE, MITOCHONDRIAL-RELATED"/>
    <property type="match status" value="1"/>
</dbReference>
<feature type="non-terminal residue" evidence="7">
    <location>
        <position position="289"/>
    </location>
</feature>
<dbReference type="InterPro" id="IPR015931">
    <property type="entry name" value="Acnase/IPM_dHydase_lsu_aba_1/3"/>
</dbReference>
<dbReference type="STRING" id="1754190.A0A1Y2ANF8"/>
<keyword evidence="3" id="KW-0411">Iron-sulfur</keyword>
<evidence type="ECO:0000259" key="6">
    <source>
        <dbReference type="Pfam" id="PF00330"/>
    </source>
</evidence>
<dbReference type="InterPro" id="IPR036008">
    <property type="entry name" value="Aconitase_4Fe-4S_dom"/>
</dbReference>
<reference evidence="7 8" key="1">
    <citation type="submission" date="2016-08" db="EMBL/GenBank/DDBJ databases">
        <title>A Parts List for Fungal Cellulosomes Revealed by Comparative Genomics.</title>
        <authorList>
            <consortium name="DOE Joint Genome Institute"/>
            <person name="Haitjema C.H."/>
            <person name="Gilmore S.P."/>
            <person name="Henske J.K."/>
            <person name="Solomon K.V."/>
            <person name="De Groot R."/>
            <person name="Kuo A."/>
            <person name="Mondo S.J."/>
            <person name="Salamov A.A."/>
            <person name="Labutti K."/>
            <person name="Zhao Z."/>
            <person name="Chiniquy J."/>
            <person name="Barry K."/>
            <person name="Brewer H.M."/>
            <person name="Purvine S.O."/>
            <person name="Wright A.T."/>
            <person name="Boxma B."/>
            <person name="Van Alen T."/>
            <person name="Hackstein J.H."/>
            <person name="Baker S.E."/>
            <person name="Grigoriev I.V."/>
            <person name="O'Malley M.A."/>
        </authorList>
    </citation>
    <scope>NUCLEOTIDE SEQUENCE [LARGE SCALE GENOMIC DNA]</scope>
    <source>
        <strain evidence="7 8">G1</strain>
    </source>
</reference>
<dbReference type="GO" id="GO:0043436">
    <property type="term" value="P:oxoacid metabolic process"/>
    <property type="evidence" value="ECO:0007669"/>
    <property type="project" value="UniProtKB-ARBA"/>
</dbReference>
<dbReference type="InterPro" id="IPR050067">
    <property type="entry name" value="IPM_dehydratase_rel_enz"/>
</dbReference>
<sequence>MIIGADSHSCSAGALGKLCRRSWCWLMFLCHLVTGETWFKVPETCEIRFVVCDDRFAIANMSTEFGGIAGVFQADEITANFIAKRTGEDANYKEGALYFRADEGAQYSSSHIIDLSKVEPSVFGELVGMDLDGVFIGACTTAEEELILAGLVLEAGLKKGYVPVCKGTRKVTPGSASILARLRELGLIDVYEKAGFQVGAPGCSYCLGIAADRAGEGEVWFIFSKPTPRALKGSGVKCVIARSYAFIYGRNQYNMALYGIIINDDAFYEIATEDKEIYIDIPNRYVEIE</sequence>
<dbReference type="GO" id="GO:0016829">
    <property type="term" value="F:lyase activity"/>
    <property type="evidence" value="ECO:0007669"/>
    <property type="project" value="UniProtKB-KW"/>
</dbReference>
<dbReference type="Gene3D" id="3.20.19.10">
    <property type="entry name" value="Aconitase, domain 4"/>
    <property type="match status" value="1"/>
</dbReference>
<dbReference type="Gene3D" id="3.30.499.10">
    <property type="entry name" value="Aconitase, domain 3"/>
    <property type="match status" value="3"/>
</dbReference>